<dbReference type="InterPro" id="IPR002999">
    <property type="entry name" value="Tudor"/>
</dbReference>
<evidence type="ECO:0000313" key="8">
    <source>
        <dbReference type="EnsemblMetazoa" id="XP_019761197.1"/>
    </source>
</evidence>
<dbReference type="Gene3D" id="3.30.420.610">
    <property type="entry name" value="LOTUS domain-like"/>
    <property type="match status" value="2"/>
</dbReference>
<keyword evidence="2" id="KW-0963">Cytoplasm</keyword>
<dbReference type="InterPro" id="IPR041966">
    <property type="entry name" value="LOTUS-like"/>
</dbReference>
<evidence type="ECO:0000313" key="9">
    <source>
        <dbReference type="Proteomes" id="UP000019118"/>
    </source>
</evidence>
<dbReference type="InterPro" id="IPR025605">
    <property type="entry name" value="OST-HTH/LOTUS_dom"/>
</dbReference>
<dbReference type="PROSITE" id="PS51644">
    <property type="entry name" value="HTH_OST"/>
    <property type="match status" value="2"/>
</dbReference>
<evidence type="ECO:0000256" key="2">
    <source>
        <dbReference type="ARBA" id="ARBA00022490"/>
    </source>
</evidence>
<dbReference type="Pfam" id="PF12872">
    <property type="entry name" value="OST-HTH"/>
    <property type="match status" value="2"/>
</dbReference>
<dbReference type="PANTHER" id="PTHR22948:SF29">
    <property type="entry name" value="FI02030P-RELATED"/>
    <property type="match status" value="1"/>
</dbReference>
<feature type="region of interest" description="Disordered" evidence="5">
    <location>
        <begin position="847"/>
        <end position="868"/>
    </location>
</feature>
<evidence type="ECO:0000259" key="7">
    <source>
        <dbReference type="PROSITE" id="PS51644"/>
    </source>
</evidence>
<organism evidence="8 9">
    <name type="scientific">Dendroctonus ponderosae</name>
    <name type="common">Mountain pine beetle</name>
    <dbReference type="NCBI Taxonomy" id="77166"/>
    <lineage>
        <taxon>Eukaryota</taxon>
        <taxon>Metazoa</taxon>
        <taxon>Ecdysozoa</taxon>
        <taxon>Arthropoda</taxon>
        <taxon>Hexapoda</taxon>
        <taxon>Insecta</taxon>
        <taxon>Pterygota</taxon>
        <taxon>Neoptera</taxon>
        <taxon>Endopterygota</taxon>
        <taxon>Coleoptera</taxon>
        <taxon>Polyphaga</taxon>
        <taxon>Cucujiformia</taxon>
        <taxon>Curculionidae</taxon>
        <taxon>Scolytinae</taxon>
        <taxon>Dendroctonus</taxon>
    </lineage>
</organism>
<evidence type="ECO:0008006" key="10">
    <source>
        <dbReference type="Google" id="ProtNLM"/>
    </source>
</evidence>
<protein>
    <recommendedName>
        <fullName evidence="10">Tudor domain-containing protein 5</fullName>
    </recommendedName>
</protein>
<keyword evidence="9" id="KW-1185">Reference proteome</keyword>
<reference evidence="9" key="1">
    <citation type="journal article" date="2013" name="Genome Biol.">
        <title>Draft genome of the mountain pine beetle, Dendroctonus ponderosae Hopkins, a major forest pest.</title>
        <authorList>
            <person name="Keeling C.I."/>
            <person name="Yuen M.M."/>
            <person name="Liao N.Y."/>
            <person name="Docking T.R."/>
            <person name="Chan S.K."/>
            <person name="Taylor G.A."/>
            <person name="Palmquist D.L."/>
            <person name="Jackman S.D."/>
            <person name="Nguyen A."/>
            <person name="Li M."/>
            <person name="Henderson H."/>
            <person name="Janes J.K."/>
            <person name="Zhao Y."/>
            <person name="Pandoh P."/>
            <person name="Moore R."/>
            <person name="Sperling F.A."/>
            <person name="Huber D.P."/>
            <person name="Birol I."/>
            <person name="Jones S.J."/>
            <person name="Bohlmann J."/>
        </authorList>
    </citation>
    <scope>NUCLEOTIDE SEQUENCE</scope>
</reference>
<sequence>MMATTKEELEVKNSIKALLTSSPCVSTISSLQKEYADLIGEPIPYKKLGYNGLEHLLKSIKDVCIVRGCGWYAEVYPVVTEDIAHINEMVTRQKVTPKNRKFAMPRRRFSTPVPVSNRSPFAYQNSPINTIPNSRSTVKENMVNNASGVCATNTATTTITTHGLTANTGATTPSSTPQGSNCQRNLSHINENPSRLIEFKTTLTRNSNLQVDQLKSNVEKDSGHAVQHSPQNSINRDDAQSSHMSFQAVKETFEEDISNVPQKVQDNLKTLIAQYPDGIWASDLPTAYMKLFKRVLFYKDYGYVNLVDMCIALKHIFHYIRPGLDDFKLFDKSKPFPESAEKYWTISSSGQAAKKPSHIEPLPDLDWSDFKDRLPSDIFPYGQIIPNQFLPKSTRVGDVFDAVVVEVYDPSKFWFYLGNSVNKTPLDDLMDQLQYFYNDSTNAQEYAVPRAVIKEGLYCVQIIIGEYHRAKVIRVLPQEDCVRLFFIDYGSISKVPMKGLCFLRSEFAALPAQGIRCRLANIAPVTKGITWCRTAVNTFRDMINRKDTKIKISYIDWQEEFVCVFLADVTELNNVHYVNEKLVKEGIAVWCEEKQLKPFSLPIFTSKVKNLHLFPTYSELEYGLAPNSNEMFYLQEMLVPLQFCMPQYFKPIPQVLKEFDYERKSFENSYYKSLKRNHRRFVALNVNKVELISKSRKIDLSIFGKLSGKIAEFTFQPEMLHEENASCKKSVDGLAIIRNKRRNFTCLQLCRDNKELSEKIIKLINITNKQDARLDLNGSPSVSSQSSSPNCSEHSSSSQNEENNFNSTVIDQSKTLDYFNGIQNYEDSLSLGSSDLNIFDNPNAFNSECSGSNHQTGSNSSSPLSPETFSSILHSKIENWKEISDDCNEDEATQTSDPSVAASWHLNNPFREYLMTPVEGQNCCATNSSSNQESSMKNTAASRSLSLASLVSSESDYKEFVPRSARICGDDSSPTALVQYKTQMPEIELCDRINQVEIAPIVDQAISLGESTEISSNETIDSCNYPLNASLNYLAQMLESASRTSRSQVQLAPPVLPHFGPLPNCSETCSIPQYPPWSNDVNYRPASAYPVNFGINTKPPPGYSPAHCSMMYPHQHIQPTVLPSHNIPPIHPNMPLFLGYRQHMHAAPISINNEHDFYAIYNQQFYNGN</sequence>
<feature type="compositionally biased region" description="Low complexity" evidence="5">
    <location>
        <begin position="777"/>
        <end position="804"/>
    </location>
</feature>
<dbReference type="GO" id="GO:0005737">
    <property type="term" value="C:cytoplasm"/>
    <property type="evidence" value="ECO:0007669"/>
    <property type="project" value="UniProtKB-SubCell"/>
</dbReference>
<keyword evidence="4" id="KW-0221">Differentiation</keyword>
<dbReference type="Gene3D" id="2.40.50.90">
    <property type="match status" value="1"/>
</dbReference>
<dbReference type="Proteomes" id="UP000019118">
    <property type="component" value="Unassembled WGS sequence"/>
</dbReference>
<dbReference type="PROSITE" id="PS50304">
    <property type="entry name" value="TUDOR"/>
    <property type="match status" value="1"/>
</dbReference>
<keyword evidence="4" id="KW-0744">Spermatogenesis</keyword>
<keyword evidence="3" id="KW-0677">Repeat</keyword>
<dbReference type="PANTHER" id="PTHR22948">
    <property type="entry name" value="TUDOR DOMAIN CONTAINING PROTEIN"/>
    <property type="match status" value="1"/>
</dbReference>
<feature type="domain" description="HTH OST-type" evidence="7">
    <location>
        <begin position="7"/>
        <end position="81"/>
    </location>
</feature>
<accession>A0AAR5PJX3</accession>
<feature type="compositionally biased region" description="Low complexity" evidence="5">
    <location>
        <begin position="858"/>
        <end position="868"/>
    </location>
</feature>
<evidence type="ECO:0000256" key="3">
    <source>
        <dbReference type="ARBA" id="ARBA00022737"/>
    </source>
</evidence>
<feature type="domain" description="Tudor" evidence="6">
    <location>
        <begin position="452"/>
        <end position="510"/>
    </location>
</feature>
<evidence type="ECO:0000256" key="5">
    <source>
        <dbReference type="SAM" id="MobiDB-lite"/>
    </source>
</evidence>
<dbReference type="EnsemblMetazoa" id="XM_019905638.1">
    <property type="protein sequence ID" value="XP_019761197.1"/>
    <property type="gene ID" value="LOC109538416"/>
</dbReference>
<proteinExistence type="predicted"/>
<dbReference type="SUPFAM" id="SSF50199">
    <property type="entry name" value="Staphylococcal nuclease"/>
    <property type="match status" value="1"/>
</dbReference>
<name>A0AAR5PJX3_DENPD</name>
<dbReference type="CDD" id="cd09972">
    <property type="entry name" value="LOTUS_TDRD_OSKAR"/>
    <property type="match status" value="1"/>
</dbReference>
<dbReference type="GO" id="GO:0030154">
    <property type="term" value="P:cell differentiation"/>
    <property type="evidence" value="ECO:0007669"/>
    <property type="project" value="UniProtKB-ARBA"/>
</dbReference>
<feature type="domain" description="HTH OST-type" evidence="7">
    <location>
        <begin position="260"/>
        <end position="333"/>
    </location>
</feature>
<dbReference type="Gene3D" id="2.30.30.140">
    <property type="match status" value="1"/>
</dbReference>
<dbReference type="SUPFAM" id="SSF63748">
    <property type="entry name" value="Tudor/PWWP/MBT"/>
    <property type="match status" value="1"/>
</dbReference>
<dbReference type="GO" id="GO:0007283">
    <property type="term" value="P:spermatogenesis"/>
    <property type="evidence" value="ECO:0007669"/>
    <property type="project" value="UniProtKB-KW"/>
</dbReference>
<evidence type="ECO:0000256" key="4">
    <source>
        <dbReference type="ARBA" id="ARBA00022871"/>
    </source>
</evidence>
<dbReference type="InterPro" id="IPR035437">
    <property type="entry name" value="SNase_OB-fold_sf"/>
</dbReference>
<dbReference type="InterPro" id="IPR050621">
    <property type="entry name" value="Tudor_domain_containing"/>
</dbReference>
<dbReference type="AlphaFoldDB" id="A0AAR5PJX3"/>
<evidence type="ECO:0000259" key="6">
    <source>
        <dbReference type="PROSITE" id="PS50304"/>
    </source>
</evidence>
<comment type="subcellular location">
    <subcellularLocation>
        <location evidence="1">Cytoplasm</location>
    </subcellularLocation>
</comment>
<feature type="compositionally biased region" description="Polar residues" evidence="5">
    <location>
        <begin position="847"/>
        <end position="857"/>
    </location>
</feature>
<dbReference type="SMART" id="SM00333">
    <property type="entry name" value="TUDOR"/>
    <property type="match status" value="1"/>
</dbReference>
<dbReference type="Pfam" id="PF00567">
    <property type="entry name" value="TUDOR"/>
    <property type="match status" value="1"/>
</dbReference>
<feature type="region of interest" description="Disordered" evidence="5">
    <location>
        <begin position="217"/>
        <end position="241"/>
    </location>
</feature>
<reference evidence="8" key="2">
    <citation type="submission" date="2024-08" db="UniProtKB">
        <authorList>
            <consortium name="EnsemblMetazoa"/>
        </authorList>
    </citation>
    <scope>IDENTIFICATION</scope>
</reference>
<feature type="region of interest" description="Disordered" evidence="5">
    <location>
        <begin position="774"/>
        <end position="804"/>
    </location>
</feature>
<evidence type="ECO:0000256" key="1">
    <source>
        <dbReference type="ARBA" id="ARBA00004496"/>
    </source>
</evidence>